<dbReference type="EMBL" id="JABZFG010000004">
    <property type="protein sequence ID" value="MBW0602639.1"/>
    <property type="molecule type" value="Genomic_DNA"/>
</dbReference>
<protein>
    <submittedName>
        <fullName evidence="1">Uncharacterized protein</fullName>
    </submittedName>
</protein>
<dbReference type="Proteomes" id="UP000746160">
    <property type="component" value="Unassembled WGS sequence"/>
</dbReference>
<dbReference type="RefSeq" id="WP_218675318.1">
    <property type="nucleotide sequence ID" value="NZ_JABZFC010000002.1"/>
</dbReference>
<proteinExistence type="predicted"/>
<name>A0A9Q3QDV6_9BACT</name>
<evidence type="ECO:0000313" key="1">
    <source>
        <dbReference type="EMBL" id="MBW0602639.1"/>
    </source>
</evidence>
<gene>
    <name evidence="1" type="ORF">MADP07_00362</name>
</gene>
<evidence type="ECO:0000313" key="2">
    <source>
        <dbReference type="Proteomes" id="UP000746160"/>
    </source>
</evidence>
<sequence>MEKKIIFISQNGNETSFDITEVHSCTQLDNNWIKISSPSVASFKKTFLRIKTTEEQYYYFILNNVFIENINETISVHYYGKFSQYVYDKYIEKDLMISYRDKINELNSKIKYFESLKQLNIASNTFEKIKAFKDELYLYKALFDFSIKLVYEKEYDEK</sequence>
<reference evidence="1" key="1">
    <citation type="journal article" date="2021" name="Genes Genomics">
        <title>Comparative genomic analysis of Mycoplasma anatis strains.</title>
        <authorList>
            <person name="Zhou Q."/>
            <person name="Mai K."/>
            <person name="Yang D."/>
            <person name="Liu J."/>
            <person name="Yan Z."/>
            <person name="Luo C."/>
            <person name="Tan Y."/>
            <person name="Cao S."/>
            <person name="Zhou Q."/>
            <person name="Chen L."/>
            <person name="Chen F."/>
        </authorList>
    </citation>
    <scope>NUCLEOTIDE SEQUENCE</scope>
    <source>
        <strain evidence="1">DP07</strain>
    </source>
</reference>
<accession>A0A9Q3QDV6</accession>
<comment type="caution">
    <text evidence="1">The sequence shown here is derived from an EMBL/GenBank/DDBJ whole genome shotgun (WGS) entry which is preliminary data.</text>
</comment>
<dbReference type="AlphaFoldDB" id="A0A9Q3QDV6"/>
<organism evidence="1 2">
    <name type="scientific">Mycoplasmopsis anatis</name>
    <dbReference type="NCBI Taxonomy" id="171279"/>
    <lineage>
        <taxon>Bacteria</taxon>
        <taxon>Bacillati</taxon>
        <taxon>Mycoplasmatota</taxon>
        <taxon>Mycoplasmoidales</taxon>
        <taxon>Metamycoplasmataceae</taxon>
        <taxon>Mycoplasmopsis</taxon>
    </lineage>
</organism>
<dbReference type="NCBIfam" id="NF045935">
    <property type="entry name" value="MSC_0621_epsi"/>
    <property type="match status" value="1"/>
</dbReference>